<dbReference type="EMBL" id="CP146256">
    <property type="protein sequence ID" value="XAH73119.1"/>
    <property type="molecule type" value="Genomic_DNA"/>
</dbReference>
<keyword evidence="2" id="KW-1133">Transmembrane helix</keyword>
<gene>
    <name evidence="3" type="ORF">V6984_16645</name>
</gene>
<evidence type="ECO:0000313" key="3">
    <source>
        <dbReference type="EMBL" id="XAH73119.1"/>
    </source>
</evidence>
<protein>
    <recommendedName>
        <fullName evidence="5">Hemolysin XhlA</fullName>
    </recommendedName>
</protein>
<keyword evidence="2" id="KW-0812">Transmembrane</keyword>
<evidence type="ECO:0000313" key="4">
    <source>
        <dbReference type="Proteomes" id="UP001451571"/>
    </source>
</evidence>
<keyword evidence="1" id="KW-0175">Coiled coil</keyword>
<evidence type="ECO:0000256" key="2">
    <source>
        <dbReference type="SAM" id="Phobius"/>
    </source>
</evidence>
<evidence type="ECO:0000256" key="1">
    <source>
        <dbReference type="SAM" id="Coils"/>
    </source>
</evidence>
<reference evidence="3 4" key="1">
    <citation type="submission" date="2024-02" db="EMBL/GenBank/DDBJ databases">
        <title>Bacterial strain from lacustrine sediment.</title>
        <authorList>
            <person name="Petit C."/>
            <person name="Fadhlaoui K."/>
        </authorList>
    </citation>
    <scope>NUCLEOTIDE SEQUENCE [LARGE SCALE GENOMIC DNA]</scope>
    <source>
        <strain evidence="3 4">IPX-CK</strain>
    </source>
</reference>
<feature type="coiled-coil region" evidence="1">
    <location>
        <begin position="9"/>
        <end position="67"/>
    </location>
</feature>
<sequence>METDIAVKFEAHDHEIKSLKHRVDSLEIQSKAIQDLVISVNKMAVNMENMLEEQKKQGARLEALEKVPVETNRQVKAAIVTALVGGVVGAFVTALFTII</sequence>
<dbReference type="Proteomes" id="UP001451571">
    <property type="component" value="Chromosome"/>
</dbReference>
<evidence type="ECO:0008006" key="5">
    <source>
        <dbReference type="Google" id="ProtNLM"/>
    </source>
</evidence>
<feature type="transmembrane region" description="Helical" evidence="2">
    <location>
        <begin position="77"/>
        <end position="98"/>
    </location>
</feature>
<keyword evidence="4" id="KW-1185">Reference proteome</keyword>
<keyword evidence="2" id="KW-0472">Membrane</keyword>
<proteinExistence type="predicted"/>
<organism evidence="3 4">
    <name type="scientific">Kineothrix sedimenti</name>
    <dbReference type="NCBI Taxonomy" id="3123317"/>
    <lineage>
        <taxon>Bacteria</taxon>
        <taxon>Bacillati</taxon>
        <taxon>Bacillota</taxon>
        <taxon>Clostridia</taxon>
        <taxon>Lachnospirales</taxon>
        <taxon>Lachnospiraceae</taxon>
        <taxon>Kineothrix</taxon>
    </lineage>
</organism>
<accession>A0ABZ3ESB8</accession>
<name>A0ABZ3ESB8_9FIRM</name>
<dbReference type="RefSeq" id="WP_342756726.1">
    <property type="nucleotide sequence ID" value="NZ_CP146256.1"/>
</dbReference>